<proteinExistence type="predicted"/>
<comment type="caution">
    <text evidence="1">The sequence shown here is derived from an EMBL/GenBank/DDBJ whole genome shotgun (WGS) entry which is preliminary data.</text>
</comment>
<evidence type="ECO:0000313" key="1">
    <source>
        <dbReference type="EMBL" id="KAG0431165.1"/>
    </source>
</evidence>
<dbReference type="Proteomes" id="UP000805193">
    <property type="component" value="Unassembled WGS sequence"/>
</dbReference>
<protein>
    <submittedName>
        <fullName evidence="1">Uncharacterized protein</fullName>
    </submittedName>
</protein>
<accession>A0AC60QBN2</accession>
<organism evidence="1 2">
    <name type="scientific">Ixodes persulcatus</name>
    <name type="common">Taiga tick</name>
    <dbReference type="NCBI Taxonomy" id="34615"/>
    <lineage>
        <taxon>Eukaryota</taxon>
        <taxon>Metazoa</taxon>
        <taxon>Ecdysozoa</taxon>
        <taxon>Arthropoda</taxon>
        <taxon>Chelicerata</taxon>
        <taxon>Arachnida</taxon>
        <taxon>Acari</taxon>
        <taxon>Parasitiformes</taxon>
        <taxon>Ixodida</taxon>
        <taxon>Ixodoidea</taxon>
        <taxon>Ixodidae</taxon>
        <taxon>Ixodinae</taxon>
        <taxon>Ixodes</taxon>
    </lineage>
</organism>
<dbReference type="EMBL" id="JABSTQ010009251">
    <property type="protein sequence ID" value="KAG0431165.1"/>
    <property type="molecule type" value="Genomic_DNA"/>
</dbReference>
<keyword evidence="2" id="KW-1185">Reference proteome</keyword>
<sequence>MPGNKTCTDGLLLPFLDESSWSREGRSFVYLLGLLYCFLGVAIIADVFMCAIEKITSKTRRITLSAQVPGAQPDVIEVKVWNETVANLTLMALGSSAPEILLAIIEIMGNNFEAGDLGPGTIVGSAAFNLLVITAVCITGIPGTEIRTIRMVKVFGITAFFSVFAYLWLLIVLLGFSPHVVELWEAILTLLFFPLLVFLAYAADRGIFWPTRRGRSAQKQLELQTTTDTSVRNGNAVAPASGPGTRKQFFPNGELNRESLLDFIREIRKHPGLTDEDAACLASAQLAEQQRHTRMWYRVGAIRDLTGGRRTKPSISEKLQHKMDQEVRDMFALAAKDEADTKTADEVEHGKLLKPVPESESKDVALIEFNASSCAVLEKAGKVDVIIRRKGKIDCPATCRVETIDGTAVAGEDYMDLRQMVLFQPGEVQRKVSVQIVDDNQWEPDETFFLRLSLPLESSNVMLGRKSVMEVTIIDDDEPGNFEFRRRGLLVRESVGSAQVAVVRSKGADGTAFVHWRTKSQTAKEGEDFHGGEGKLVFEHGETVKNIEIPIVDDFENEKDEHFEVELFDPSPGSSLGHLTKTTVTITSDEEFNTIVNRLMLMTNTNVDKLRLHSETWVEQMKDAMNVNGGDIESATAVDYVMHFLTFGWKVIFALVPPTGFLGGWLTFFVSLGAIGLLTAIVGDLAGIFGCLVGLEDTITAITFVALGTSLPDLFASKGCARSEKYADNAIGNVTGSNSVNVFLGLGIPWVVAAAYWQIKGGVFDVDAGSLGFSVGIYCAVSASCIALLVLRRHLNFFGKGELGGPRATAMASAVFLVFLWVLYIVLSALKTYKKI</sequence>
<name>A0AC60QBN2_IXOPE</name>
<gene>
    <name evidence="1" type="ORF">HPB47_022051</name>
</gene>
<reference evidence="1 2" key="1">
    <citation type="journal article" date="2020" name="Cell">
        <title>Large-Scale Comparative Analyses of Tick Genomes Elucidate Their Genetic Diversity and Vector Capacities.</title>
        <authorList>
            <consortium name="Tick Genome and Microbiome Consortium (TIGMIC)"/>
            <person name="Jia N."/>
            <person name="Wang J."/>
            <person name="Shi W."/>
            <person name="Du L."/>
            <person name="Sun Y."/>
            <person name="Zhan W."/>
            <person name="Jiang J.F."/>
            <person name="Wang Q."/>
            <person name="Zhang B."/>
            <person name="Ji P."/>
            <person name="Bell-Sakyi L."/>
            <person name="Cui X.M."/>
            <person name="Yuan T.T."/>
            <person name="Jiang B.G."/>
            <person name="Yang W.F."/>
            <person name="Lam T.T."/>
            <person name="Chang Q.C."/>
            <person name="Ding S.J."/>
            <person name="Wang X.J."/>
            <person name="Zhu J.G."/>
            <person name="Ruan X.D."/>
            <person name="Zhao L."/>
            <person name="Wei J.T."/>
            <person name="Ye R.Z."/>
            <person name="Que T.C."/>
            <person name="Du C.H."/>
            <person name="Zhou Y.H."/>
            <person name="Cheng J.X."/>
            <person name="Dai P.F."/>
            <person name="Guo W.B."/>
            <person name="Han X.H."/>
            <person name="Huang E.J."/>
            <person name="Li L.F."/>
            <person name="Wei W."/>
            <person name="Gao Y.C."/>
            <person name="Liu J.Z."/>
            <person name="Shao H.Z."/>
            <person name="Wang X."/>
            <person name="Wang C.C."/>
            <person name="Yang T.C."/>
            <person name="Huo Q.B."/>
            <person name="Li W."/>
            <person name="Chen H.Y."/>
            <person name="Chen S.E."/>
            <person name="Zhou L.G."/>
            <person name="Ni X.B."/>
            <person name="Tian J.H."/>
            <person name="Sheng Y."/>
            <person name="Liu T."/>
            <person name="Pan Y.S."/>
            <person name="Xia L.Y."/>
            <person name="Li J."/>
            <person name="Zhao F."/>
            <person name="Cao W.C."/>
        </authorList>
    </citation>
    <scope>NUCLEOTIDE SEQUENCE [LARGE SCALE GENOMIC DNA]</scope>
    <source>
        <strain evidence="1">Iper-2018</strain>
    </source>
</reference>
<evidence type="ECO:0000313" key="2">
    <source>
        <dbReference type="Proteomes" id="UP000805193"/>
    </source>
</evidence>